<dbReference type="Proteomes" id="UP000676336">
    <property type="component" value="Unassembled WGS sequence"/>
</dbReference>
<feature type="non-terminal residue" evidence="2">
    <location>
        <position position="1"/>
    </location>
</feature>
<keyword evidence="1" id="KW-0472">Membrane</keyword>
<dbReference type="EMBL" id="CAJOBI010314974">
    <property type="protein sequence ID" value="CAF5175263.1"/>
    <property type="molecule type" value="Genomic_DNA"/>
</dbReference>
<evidence type="ECO:0000313" key="2">
    <source>
        <dbReference type="EMBL" id="CAF2073898.1"/>
    </source>
</evidence>
<keyword evidence="1" id="KW-0812">Transmembrane</keyword>
<protein>
    <submittedName>
        <fullName evidence="2">Uncharacterized protein</fullName>
    </submittedName>
</protein>
<comment type="caution">
    <text evidence="2">The sequence shown here is derived from an EMBL/GenBank/DDBJ whole genome shotgun (WGS) entry which is preliminary data.</text>
</comment>
<feature type="transmembrane region" description="Helical" evidence="1">
    <location>
        <begin position="110"/>
        <end position="130"/>
    </location>
</feature>
<reference evidence="2" key="1">
    <citation type="submission" date="2021-02" db="EMBL/GenBank/DDBJ databases">
        <authorList>
            <person name="Nowell W R."/>
        </authorList>
    </citation>
    <scope>NUCLEOTIDE SEQUENCE</scope>
</reference>
<dbReference type="Proteomes" id="UP000663824">
    <property type="component" value="Unassembled WGS sequence"/>
</dbReference>
<proteinExistence type="predicted"/>
<accession>A0A816RN80</accession>
<keyword evidence="1" id="KW-1133">Transmembrane helix</keyword>
<gene>
    <name evidence="2" type="ORF">MBJ925_LOCUS17223</name>
    <name evidence="3" type="ORF">SMN809_LOCUS67230</name>
</gene>
<evidence type="ECO:0000256" key="1">
    <source>
        <dbReference type="SAM" id="Phobius"/>
    </source>
</evidence>
<evidence type="ECO:0000313" key="3">
    <source>
        <dbReference type="EMBL" id="CAF5175263.1"/>
    </source>
</evidence>
<name>A0A816RN80_9BILA</name>
<dbReference type="EMBL" id="CAJNRE010008553">
    <property type="protein sequence ID" value="CAF2073898.1"/>
    <property type="molecule type" value="Genomic_DNA"/>
</dbReference>
<evidence type="ECO:0000313" key="4">
    <source>
        <dbReference type="Proteomes" id="UP000663824"/>
    </source>
</evidence>
<dbReference type="AlphaFoldDB" id="A0A816RN80"/>
<organism evidence="2 4">
    <name type="scientific">Rotaria magnacalcarata</name>
    <dbReference type="NCBI Taxonomy" id="392030"/>
    <lineage>
        <taxon>Eukaryota</taxon>
        <taxon>Metazoa</taxon>
        <taxon>Spiralia</taxon>
        <taxon>Gnathifera</taxon>
        <taxon>Rotifera</taxon>
        <taxon>Eurotatoria</taxon>
        <taxon>Bdelloidea</taxon>
        <taxon>Philodinida</taxon>
        <taxon>Philodinidae</taxon>
        <taxon>Rotaria</taxon>
    </lineage>
</organism>
<sequence length="168" mass="19942">QRVLSYRRVYELEINLGSSILEIINESNIRKKLTIQFIYHPYVTSIETYLMAFDLEVIQICFNGEKLLSTWTFIRALNTGACICYNLTHDVVIFGRSAVRIGKYYQKTSNYYILINFKSTIFLSLTLYQLRHMQHPDYDSSTQEQFGNNHDDFQLQQKFVDTYISQRF</sequence>